<dbReference type="PANTHER" id="PTHR37829">
    <property type="entry name" value="PHAGE-LIKE ELEMENT PBSX PROTEIN XKDT"/>
    <property type="match status" value="1"/>
</dbReference>
<protein>
    <submittedName>
        <fullName evidence="3">Baseplate protein</fullName>
    </submittedName>
</protein>
<dbReference type="Pfam" id="PF04865">
    <property type="entry name" value="Baseplate_J"/>
    <property type="match status" value="1"/>
</dbReference>
<comment type="caution">
    <text evidence="3">The sequence shown here is derived from an EMBL/GenBank/DDBJ whole genome shotgun (WGS) entry which is preliminary data.</text>
</comment>
<feature type="domain" description="Baseplate protein J-like barrel" evidence="1">
    <location>
        <begin position="96"/>
        <end position="189"/>
    </location>
</feature>
<evidence type="ECO:0000259" key="2">
    <source>
        <dbReference type="Pfam" id="PF26079"/>
    </source>
</evidence>
<dbReference type="RefSeq" id="WP_136992330.1">
    <property type="nucleotide sequence ID" value="NZ_SZPQ01000041.1"/>
</dbReference>
<accession>A0ABY2SGM3</accession>
<sequence>MMALNIKSFTTLVSDQVTAIQAAYKGLVDLTIGSLIRSVAESNASVVQWMQQLIVTLLVTTRAATCSGTDLDSWLADYGFTRLSAVQATGAVTFSRFTATYQALVPVGTTVTTTDGSQTYTVITDTSNPAYDATQLGYVIAAGVQSITVPIQANTAGTAANATAGTISVISGSISYVDTVNNADALTNGAEAESDDAARARFVLWVASLSKSTKAAIIYALTSMQSGVTCTLTENYDYSGNAKPGYFYAVVNDGSGAPNSDFLASAANAIDVVRGFTINFGVFGPTLITANVSMVITTSSAATHSDIVALVQAAIQNYISGLTLGELLPYTQLATIAYGASTYVTNVSSVTLNGGTSDLAASAKEVISVGTISVS</sequence>
<evidence type="ECO:0000313" key="3">
    <source>
        <dbReference type="EMBL" id="TKI03590.1"/>
    </source>
</evidence>
<dbReference type="PANTHER" id="PTHR37829:SF3">
    <property type="entry name" value="PROTEIN JAYE-RELATED"/>
    <property type="match status" value="1"/>
</dbReference>
<gene>
    <name evidence="3" type="ORF">FCN80_21165</name>
</gene>
<name>A0ABY2SGM3_9HYPH</name>
<feature type="domain" description="Baseplate J-like C-terminal" evidence="2">
    <location>
        <begin position="291"/>
        <end position="375"/>
    </location>
</feature>
<evidence type="ECO:0000259" key="1">
    <source>
        <dbReference type="Pfam" id="PF04865"/>
    </source>
</evidence>
<keyword evidence="4" id="KW-1185">Reference proteome</keyword>
<dbReference type="InterPro" id="IPR052399">
    <property type="entry name" value="Phage_Baseplate_Assmbl_Protein"/>
</dbReference>
<dbReference type="Proteomes" id="UP000305202">
    <property type="component" value="Unassembled WGS sequence"/>
</dbReference>
<dbReference type="EMBL" id="SZPQ01000041">
    <property type="protein sequence ID" value="TKI03590.1"/>
    <property type="molecule type" value="Genomic_DNA"/>
</dbReference>
<organism evidence="3 4">
    <name type="scientific">Martelella alba</name>
    <dbReference type="NCBI Taxonomy" id="2590451"/>
    <lineage>
        <taxon>Bacteria</taxon>
        <taxon>Pseudomonadati</taxon>
        <taxon>Pseudomonadota</taxon>
        <taxon>Alphaproteobacteria</taxon>
        <taxon>Hyphomicrobiales</taxon>
        <taxon>Aurantimonadaceae</taxon>
        <taxon>Martelella</taxon>
    </lineage>
</organism>
<dbReference type="InterPro" id="IPR006949">
    <property type="entry name" value="Barrel_Baseplate_J-like"/>
</dbReference>
<reference evidence="3 4" key="1">
    <citation type="submission" date="2019-04" db="EMBL/GenBank/DDBJ databases">
        <authorList>
            <person name="Li M."/>
            <person name="Gao C."/>
        </authorList>
    </citation>
    <scope>NUCLEOTIDE SEQUENCE [LARGE SCALE GENOMIC DNA]</scope>
    <source>
        <strain evidence="3 4">BGMRC 2031</strain>
    </source>
</reference>
<evidence type="ECO:0000313" key="4">
    <source>
        <dbReference type="Proteomes" id="UP000305202"/>
    </source>
</evidence>
<proteinExistence type="predicted"/>
<dbReference type="Pfam" id="PF26079">
    <property type="entry name" value="Baseplate_J_C"/>
    <property type="match status" value="1"/>
</dbReference>
<dbReference type="InterPro" id="IPR058530">
    <property type="entry name" value="Baseplate_J-like_C"/>
</dbReference>